<evidence type="ECO:0000313" key="12">
    <source>
        <dbReference type="EMBL" id="DAD93192.1"/>
    </source>
</evidence>
<evidence type="ECO:0000256" key="3">
    <source>
        <dbReference type="ARBA" id="ARBA00022679"/>
    </source>
</evidence>
<dbReference type="GO" id="GO:0044826">
    <property type="term" value="P:viral genome integration into host DNA"/>
    <property type="evidence" value="ECO:0007669"/>
    <property type="project" value="UniProtKB-KW"/>
</dbReference>
<dbReference type="InterPro" id="IPR044068">
    <property type="entry name" value="CB"/>
</dbReference>
<feature type="domain" description="Tyr recombinase" evidence="10">
    <location>
        <begin position="164"/>
        <end position="343"/>
    </location>
</feature>
<dbReference type="SUPFAM" id="SSF56349">
    <property type="entry name" value="DNA breaking-rejoining enzymes"/>
    <property type="match status" value="1"/>
</dbReference>
<dbReference type="Pfam" id="PF14657">
    <property type="entry name" value="Arm-DNA-bind_4"/>
    <property type="match status" value="1"/>
</dbReference>
<evidence type="ECO:0000256" key="7">
    <source>
        <dbReference type="ARBA" id="ARBA00023172"/>
    </source>
</evidence>
<evidence type="ECO:0000256" key="1">
    <source>
        <dbReference type="ARBA" id="ARBA00008857"/>
    </source>
</evidence>
<evidence type="ECO:0000256" key="5">
    <source>
        <dbReference type="ARBA" id="ARBA00022908"/>
    </source>
</evidence>
<dbReference type="InterPro" id="IPR002104">
    <property type="entry name" value="Integrase_catalytic"/>
</dbReference>
<accession>A0A8S5NG63</accession>
<dbReference type="PANTHER" id="PTHR30349:SF64">
    <property type="entry name" value="PROPHAGE INTEGRASE INTD-RELATED"/>
    <property type="match status" value="1"/>
</dbReference>
<evidence type="ECO:0000259" key="10">
    <source>
        <dbReference type="PROSITE" id="PS51898"/>
    </source>
</evidence>
<evidence type="ECO:0000256" key="4">
    <source>
        <dbReference type="ARBA" id="ARBA00022801"/>
    </source>
</evidence>
<dbReference type="GO" id="GO:0015074">
    <property type="term" value="P:DNA integration"/>
    <property type="evidence" value="ECO:0007669"/>
    <property type="project" value="UniProtKB-KW"/>
</dbReference>
<dbReference type="EMBL" id="BK015155">
    <property type="protein sequence ID" value="DAD93192.1"/>
    <property type="molecule type" value="Genomic_DNA"/>
</dbReference>
<keyword evidence="8" id="KW-1179">Viral genome integration</keyword>
<dbReference type="PROSITE" id="PS51898">
    <property type="entry name" value="TYR_RECOMBINASE"/>
    <property type="match status" value="1"/>
</dbReference>
<dbReference type="GO" id="GO:0003677">
    <property type="term" value="F:DNA binding"/>
    <property type="evidence" value="ECO:0007669"/>
    <property type="project" value="UniProtKB-UniRule"/>
</dbReference>
<reference evidence="12" key="1">
    <citation type="journal article" date="2021" name="Proc. Natl. Acad. Sci. U.S.A.">
        <title>A Catalog of Tens of Thousands of Viruses from Human Metagenomes Reveals Hidden Associations with Chronic Diseases.</title>
        <authorList>
            <person name="Tisza M.J."/>
            <person name="Buck C.B."/>
        </authorList>
    </citation>
    <scope>NUCLEOTIDE SEQUENCE</scope>
    <source>
        <strain evidence="12">CtUSJ1</strain>
    </source>
</reference>
<keyword evidence="3" id="KW-0808">Transferase</keyword>
<evidence type="ECO:0000256" key="6">
    <source>
        <dbReference type="ARBA" id="ARBA00023125"/>
    </source>
</evidence>
<sequence length="350" mass="40295">MQFNITIRKKDKGYQCIVSYKDGNRWRQKSKQGFETQKAAKIHAQTIIDKLKKTITATDDSLRNITLIDFFNIYIRENKPRAFNTYRAYVRTFDIFKPIFGEKIANITPYQVKRILSDTTYATASKNLALGIIQRLFSYAVYQYKIIPINELKVIPRFKNNKPIKIKALSDTEIETFLNAVKDRNYKYYVIFSIATYTGMRYGEIIGLTWDNVDLDSNTINVVQQFGAIDYNKYALKPLKSKNSYRQLPIPPVLARILKDYKGTYSTGRLFNNRISSSWGASQIMKSFLPDNSIHDLRHTYATKLLSNGVDIKTVSALLGDSLPTVLKTYVHFSDDMRLKAADKVANIFG</sequence>
<keyword evidence="5" id="KW-0229">DNA integration</keyword>
<dbReference type="Pfam" id="PF00589">
    <property type="entry name" value="Phage_integrase"/>
    <property type="match status" value="1"/>
</dbReference>
<dbReference type="GO" id="GO:0075713">
    <property type="term" value="P:establishment of integrated proviral latency"/>
    <property type="evidence" value="ECO:0007669"/>
    <property type="project" value="UniProtKB-KW"/>
</dbReference>
<keyword evidence="6 9" id="KW-0238">DNA-binding</keyword>
<dbReference type="GO" id="GO:0016740">
    <property type="term" value="F:transferase activity"/>
    <property type="evidence" value="ECO:0007669"/>
    <property type="project" value="UniProtKB-KW"/>
</dbReference>
<dbReference type="InterPro" id="IPR028259">
    <property type="entry name" value="AP2-like_int_N"/>
</dbReference>
<evidence type="ECO:0000256" key="9">
    <source>
        <dbReference type="PROSITE-ProRule" id="PRU01248"/>
    </source>
</evidence>
<dbReference type="PANTHER" id="PTHR30349">
    <property type="entry name" value="PHAGE INTEGRASE-RELATED"/>
    <property type="match status" value="1"/>
</dbReference>
<feature type="domain" description="Core-binding (CB)" evidence="11">
    <location>
        <begin position="65"/>
        <end position="141"/>
    </location>
</feature>
<dbReference type="CDD" id="cd01189">
    <property type="entry name" value="INT_ICEBs1_C_like"/>
    <property type="match status" value="1"/>
</dbReference>
<protein>
    <recommendedName>
        <fullName evidence="2">Integrase</fullName>
    </recommendedName>
</protein>
<dbReference type="Gene3D" id="1.10.443.10">
    <property type="entry name" value="Intergrase catalytic core"/>
    <property type="match status" value="1"/>
</dbReference>
<keyword evidence="4" id="KW-0378">Hydrolase</keyword>
<evidence type="ECO:0000259" key="11">
    <source>
        <dbReference type="PROSITE" id="PS51900"/>
    </source>
</evidence>
<dbReference type="GO" id="GO:0016787">
    <property type="term" value="F:hydrolase activity"/>
    <property type="evidence" value="ECO:0007669"/>
    <property type="project" value="UniProtKB-KW"/>
</dbReference>
<dbReference type="PROSITE" id="PS51900">
    <property type="entry name" value="CB"/>
    <property type="match status" value="1"/>
</dbReference>
<name>A0A8S5NG63_9CAUD</name>
<dbReference type="Gene3D" id="1.10.150.130">
    <property type="match status" value="1"/>
</dbReference>
<comment type="similarity">
    <text evidence="1">Belongs to the 'phage' integrase family.</text>
</comment>
<dbReference type="InterPro" id="IPR010998">
    <property type="entry name" value="Integrase_recombinase_N"/>
</dbReference>
<keyword evidence="7" id="KW-0233">DNA recombination</keyword>
<keyword evidence="8" id="KW-1160">Virus entry into host cell</keyword>
<evidence type="ECO:0000256" key="8">
    <source>
        <dbReference type="ARBA" id="ARBA00023195"/>
    </source>
</evidence>
<dbReference type="InterPro" id="IPR011010">
    <property type="entry name" value="DNA_brk_join_enz"/>
</dbReference>
<dbReference type="InterPro" id="IPR050090">
    <property type="entry name" value="Tyrosine_recombinase_XerCD"/>
</dbReference>
<organism evidence="12">
    <name type="scientific">Podoviridae sp. ctUSJ1</name>
    <dbReference type="NCBI Taxonomy" id="2826558"/>
    <lineage>
        <taxon>Viruses</taxon>
        <taxon>Duplodnaviria</taxon>
        <taxon>Heunggongvirae</taxon>
        <taxon>Uroviricota</taxon>
        <taxon>Caudoviricetes</taxon>
    </lineage>
</organism>
<dbReference type="GO" id="GO:0006310">
    <property type="term" value="P:DNA recombination"/>
    <property type="evidence" value="ECO:0007669"/>
    <property type="project" value="UniProtKB-KW"/>
</dbReference>
<proteinExistence type="inferred from homology"/>
<dbReference type="InterPro" id="IPR013762">
    <property type="entry name" value="Integrase-like_cat_sf"/>
</dbReference>
<evidence type="ECO:0000256" key="2">
    <source>
        <dbReference type="ARBA" id="ARBA00016082"/>
    </source>
</evidence>